<dbReference type="CDD" id="cd05379">
    <property type="entry name" value="CAP_bacterial"/>
    <property type="match status" value="1"/>
</dbReference>
<keyword evidence="1" id="KW-0812">Transmembrane</keyword>
<dbReference type="InterPro" id="IPR035940">
    <property type="entry name" value="CAP_sf"/>
</dbReference>
<feature type="transmembrane region" description="Helical" evidence="1">
    <location>
        <begin position="6"/>
        <end position="27"/>
    </location>
</feature>
<evidence type="ECO:0000313" key="4">
    <source>
        <dbReference type="Proteomes" id="UP000321049"/>
    </source>
</evidence>
<feature type="domain" description="SCP" evidence="2">
    <location>
        <begin position="52"/>
        <end position="154"/>
    </location>
</feature>
<dbReference type="Proteomes" id="UP000321049">
    <property type="component" value="Unassembled WGS sequence"/>
</dbReference>
<evidence type="ECO:0000256" key="1">
    <source>
        <dbReference type="SAM" id="Phobius"/>
    </source>
</evidence>
<evidence type="ECO:0000259" key="2">
    <source>
        <dbReference type="Pfam" id="PF00188"/>
    </source>
</evidence>
<dbReference type="Pfam" id="PF00188">
    <property type="entry name" value="CAP"/>
    <property type="match status" value="1"/>
</dbReference>
<dbReference type="RefSeq" id="WP_186814883.1">
    <property type="nucleotide sequence ID" value="NZ_BJWH01000018.1"/>
</dbReference>
<sequence>MSRRGAFGWVLVVVGVVLASVALYLALRPEPTGVEPWSADDADPRTYAAELVDATNAARADEGLTALAVSECATEAATGRAEDLSGGADLEHAPLAPVIEACAPASSAAENLARAAASPQDVVDAWLDSAGHRANLLDPDLAEVGIGCRLDGDEMLCSQVFLGP</sequence>
<dbReference type="PANTHER" id="PTHR31157:SF1">
    <property type="entry name" value="SCP DOMAIN-CONTAINING PROTEIN"/>
    <property type="match status" value="1"/>
</dbReference>
<dbReference type="SUPFAM" id="SSF55797">
    <property type="entry name" value="PR-1-like"/>
    <property type="match status" value="1"/>
</dbReference>
<evidence type="ECO:0000313" key="3">
    <source>
        <dbReference type="EMBL" id="GEL99476.1"/>
    </source>
</evidence>
<proteinExistence type="predicted"/>
<keyword evidence="1" id="KW-0472">Membrane</keyword>
<organism evidence="3 4">
    <name type="scientific">Cellulomonas terrae</name>
    <dbReference type="NCBI Taxonomy" id="311234"/>
    <lineage>
        <taxon>Bacteria</taxon>
        <taxon>Bacillati</taxon>
        <taxon>Actinomycetota</taxon>
        <taxon>Actinomycetes</taxon>
        <taxon>Micrococcales</taxon>
        <taxon>Cellulomonadaceae</taxon>
        <taxon>Cellulomonas</taxon>
    </lineage>
</organism>
<dbReference type="PANTHER" id="PTHR31157">
    <property type="entry name" value="SCP DOMAIN-CONTAINING PROTEIN"/>
    <property type="match status" value="1"/>
</dbReference>
<reference evidence="3 4" key="1">
    <citation type="submission" date="2019-07" db="EMBL/GenBank/DDBJ databases">
        <title>Whole genome shotgun sequence of Cellulomonas terrae NBRC 100819.</title>
        <authorList>
            <person name="Hosoyama A."/>
            <person name="Uohara A."/>
            <person name="Ohji S."/>
            <person name="Ichikawa N."/>
        </authorList>
    </citation>
    <scope>NUCLEOTIDE SEQUENCE [LARGE SCALE GENOMIC DNA]</scope>
    <source>
        <strain evidence="3 4">NBRC 100819</strain>
    </source>
</reference>
<protein>
    <recommendedName>
        <fullName evidence="2">SCP domain-containing protein</fullName>
    </recommendedName>
</protein>
<accession>A0A511JNB9</accession>
<keyword evidence="1" id="KW-1133">Transmembrane helix</keyword>
<name>A0A511JNB9_9CELL</name>
<gene>
    <name evidence="3" type="ORF">CTE05_30230</name>
</gene>
<dbReference type="AlphaFoldDB" id="A0A511JNB9"/>
<dbReference type="InterPro" id="IPR014044">
    <property type="entry name" value="CAP_dom"/>
</dbReference>
<dbReference type="Gene3D" id="3.40.33.10">
    <property type="entry name" value="CAP"/>
    <property type="match status" value="1"/>
</dbReference>
<comment type="caution">
    <text evidence="3">The sequence shown here is derived from an EMBL/GenBank/DDBJ whole genome shotgun (WGS) entry which is preliminary data.</text>
</comment>
<dbReference type="EMBL" id="BJWH01000018">
    <property type="protein sequence ID" value="GEL99476.1"/>
    <property type="molecule type" value="Genomic_DNA"/>
</dbReference>
<keyword evidence="4" id="KW-1185">Reference proteome</keyword>